<feature type="signal peptide" evidence="2">
    <location>
        <begin position="1"/>
        <end position="37"/>
    </location>
</feature>
<dbReference type="EMBL" id="JBHSJD010000013">
    <property type="protein sequence ID" value="MFC5023803.1"/>
    <property type="molecule type" value="Genomic_DNA"/>
</dbReference>
<proteinExistence type="predicted"/>
<dbReference type="InterPro" id="IPR006311">
    <property type="entry name" value="TAT_signal"/>
</dbReference>
<accession>A0ABV9XIB5</accession>
<dbReference type="Proteomes" id="UP001595829">
    <property type="component" value="Unassembled WGS sequence"/>
</dbReference>
<keyword evidence="1" id="KW-0378">Hydrolase</keyword>
<keyword evidence="2" id="KW-0732">Signal</keyword>
<protein>
    <submittedName>
        <fullName evidence="3">Agmatine deiminase family protein</fullName>
    </submittedName>
</protein>
<dbReference type="PANTHER" id="PTHR31377">
    <property type="entry name" value="AGMATINE DEIMINASE-RELATED"/>
    <property type="match status" value="1"/>
</dbReference>
<dbReference type="PANTHER" id="PTHR31377:SF0">
    <property type="entry name" value="AGMATINE DEIMINASE-RELATED"/>
    <property type="match status" value="1"/>
</dbReference>
<name>A0ABV9XIB5_9ACTN</name>
<evidence type="ECO:0000313" key="4">
    <source>
        <dbReference type="Proteomes" id="UP001595829"/>
    </source>
</evidence>
<feature type="chain" id="PRO_5047067965" evidence="2">
    <location>
        <begin position="38"/>
        <end position="386"/>
    </location>
</feature>
<evidence type="ECO:0000256" key="2">
    <source>
        <dbReference type="SAM" id="SignalP"/>
    </source>
</evidence>
<dbReference type="RefSeq" id="WP_345687255.1">
    <property type="nucleotide sequence ID" value="NZ_BAABIT010000001.1"/>
</dbReference>
<sequence length="386" mass="40848">MIVTGSGSRPRLSRRAFGAAAVSAAAAALLGGRAAHAAAPGGARRTLAGAEDVFRAPAEWEPHAACVMAWPWDRTVGWGGLLADVQAEIAAAARTIARHEPVVMVAEPGHAAAAAQQCGSAVTVIEYPINDCWTRDTGPVFTVDGTGTRRTGLDFSFNGWGEKYPYDKDDLLPVGVCQHFGAARKPVGMVLEGGAVITDGEGTLITTEECLLHPNRNPGMTKAQIETTLKESYGATKVIWLPHGLAYDDITNGHVDLCAAYLGPARLLVHTQPDPANPNHARMAANKAVLEAATDARGRRLTLVEIHQQPHFTLQGLNVRTFSYTNYYETAGSVVVPLAGHPDDTVALALLRTQFPGREVVGTPARTLAWGGGGIHCVTQHVPATR</sequence>
<comment type="caution">
    <text evidence="3">The sequence shown here is derived from an EMBL/GenBank/DDBJ whole genome shotgun (WGS) entry which is preliminary data.</text>
</comment>
<keyword evidence="4" id="KW-1185">Reference proteome</keyword>
<reference evidence="4" key="1">
    <citation type="journal article" date="2019" name="Int. J. Syst. Evol. Microbiol.">
        <title>The Global Catalogue of Microorganisms (GCM) 10K type strain sequencing project: providing services to taxonomists for standard genome sequencing and annotation.</title>
        <authorList>
            <consortium name="The Broad Institute Genomics Platform"/>
            <consortium name="The Broad Institute Genome Sequencing Center for Infectious Disease"/>
            <person name="Wu L."/>
            <person name="Ma J."/>
        </authorList>
    </citation>
    <scope>NUCLEOTIDE SEQUENCE [LARGE SCALE GENOMIC DNA]</scope>
    <source>
        <strain evidence="4">CGMCC 4.1648</strain>
    </source>
</reference>
<dbReference type="InterPro" id="IPR007466">
    <property type="entry name" value="Peptidyl-Arg-deiminase_porph"/>
</dbReference>
<evidence type="ECO:0000256" key="1">
    <source>
        <dbReference type="ARBA" id="ARBA00022801"/>
    </source>
</evidence>
<dbReference type="Gene3D" id="3.75.10.10">
    <property type="entry name" value="L-arginine/glycine Amidinotransferase, Chain A"/>
    <property type="match status" value="1"/>
</dbReference>
<organism evidence="3 4">
    <name type="scientific">Streptomyces coeruleoprunus</name>
    <dbReference type="NCBI Taxonomy" id="285563"/>
    <lineage>
        <taxon>Bacteria</taxon>
        <taxon>Bacillati</taxon>
        <taxon>Actinomycetota</taxon>
        <taxon>Actinomycetes</taxon>
        <taxon>Kitasatosporales</taxon>
        <taxon>Streptomycetaceae</taxon>
        <taxon>Streptomyces</taxon>
    </lineage>
</organism>
<dbReference type="Pfam" id="PF04371">
    <property type="entry name" value="PAD_porph"/>
    <property type="match status" value="1"/>
</dbReference>
<dbReference type="PROSITE" id="PS51318">
    <property type="entry name" value="TAT"/>
    <property type="match status" value="1"/>
</dbReference>
<evidence type="ECO:0000313" key="3">
    <source>
        <dbReference type="EMBL" id="MFC5023803.1"/>
    </source>
</evidence>
<gene>
    <name evidence="3" type="ORF">ACFPM3_16815</name>
</gene>
<dbReference type="SUPFAM" id="SSF55909">
    <property type="entry name" value="Pentein"/>
    <property type="match status" value="1"/>
</dbReference>